<proteinExistence type="predicted"/>
<evidence type="ECO:0000256" key="2">
    <source>
        <dbReference type="ARBA" id="ARBA00022803"/>
    </source>
</evidence>
<dbReference type="OrthoDB" id="10263032at2759"/>
<dbReference type="Gene3D" id="1.25.40.1010">
    <property type="match status" value="1"/>
</dbReference>
<keyword evidence="1" id="KW-0677">Repeat</keyword>
<feature type="compositionally biased region" description="Basic and acidic residues" evidence="3">
    <location>
        <begin position="130"/>
        <end position="146"/>
    </location>
</feature>
<reference evidence="4 5" key="1">
    <citation type="submission" date="2019-08" db="EMBL/GenBank/DDBJ databases">
        <title>Whole genome of Aphis craccivora.</title>
        <authorList>
            <person name="Voronova N.V."/>
            <person name="Shulinski R.S."/>
            <person name="Bandarenka Y.V."/>
            <person name="Zhorov D.G."/>
            <person name="Warner D."/>
        </authorList>
    </citation>
    <scope>NUCLEOTIDE SEQUENCE [LARGE SCALE GENOMIC DNA]</scope>
    <source>
        <strain evidence="4">180601</strain>
        <tissue evidence="4">Whole Body</tissue>
    </source>
</reference>
<accession>A0A6G0YU91</accession>
<dbReference type="PANTHER" id="PTHR22767:SF2">
    <property type="entry name" value="N(ALPHA)-ACETYLTRANSFERASE 15_16, ISOFORM A"/>
    <property type="match status" value="1"/>
</dbReference>
<evidence type="ECO:0000313" key="4">
    <source>
        <dbReference type="EMBL" id="KAF0761497.1"/>
    </source>
</evidence>
<comment type="caution">
    <text evidence="4">The sequence shown here is derived from an EMBL/GenBank/DDBJ whole genome shotgun (WGS) entry which is preliminary data.</text>
</comment>
<dbReference type="AlphaFoldDB" id="A0A6G0YU91"/>
<dbReference type="InterPro" id="IPR021183">
    <property type="entry name" value="NatA_aux_su"/>
</dbReference>
<evidence type="ECO:0000256" key="1">
    <source>
        <dbReference type="ARBA" id="ARBA00022737"/>
    </source>
</evidence>
<keyword evidence="5" id="KW-1185">Reference proteome</keyword>
<dbReference type="Pfam" id="PF12569">
    <property type="entry name" value="NatA_aux_su"/>
    <property type="match status" value="1"/>
</dbReference>
<dbReference type="GO" id="GO:0031415">
    <property type="term" value="C:NatA complex"/>
    <property type="evidence" value="ECO:0007669"/>
    <property type="project" value="TreeGrafter"/>
</dbReference>
<dbReference type="PANTHER" id="PTHR22767">
    <property type="entry name" value="N-TERMINAL ACETYLTRANSFERASE-RELATED"/>
    <property type="match status" value="1"/>
</dbReference>
<evidence type="ECO:0000256" key="3">
    <source>
        <dbReference type="SAM" id="MobiDB-lite"/>
    </source>
</evidence>
<organism evidence="4 5">
    <name type="scientific">Aphis craccivora</name>
    <name type="common">Cowpea aphid</name>
    <dbReference type="NCBI Taxonomy" id="307492"/>
    <lineage>
        <taxon>Eukaryota</taxon>
        <taxon>Metazoa</taxon>
        <taxon>Ecdysozoa</taxon>
        <taxon>Arthropoda</taxon>
        <taxon>Hexapoda</taxon>
        <taxon>Insecta</taxon>
        <taxon>Pterygota</taxon>
        <taxon>Neoptera</taxon>
        <taxon>Paraneoptera</taxon>
        <taxon>Hemiptera</taxon>
        <taxon>Sternorrhyncha</taxon>
        <taxon>Aphidomorpha</taxon>
        <taxon>Aphidoidea</taxon>
        <taxon>Aphididae</taxon>
        <taxon>Aphidini</taxon>
        <taxon>Aphis</taxon>
        <taxon>Aphis</taxon>
    </lineage>
</organism>
<keyword evidence="2" id="KW-0802">TPR repeat</keyword>
<feature type="region of interest" description="Disordered" evidence="3">
    <location>
        <begin position="126"/>
        <end position="160"/>
    </location>
</feature>
<protein>
    <submittedName>
        <fullName evidence="4">Uncharacterized protein</fullName>
    </submittedName>
</protein>
<gene>
    <name evidence="4" type="ORF">FWK35_00014625</name>
</gene>
<evidence type="ECO:0000313" key="5">
    <source>
        <dbReference type="Proteomes" id="UP000478052"/>
    </source>
</evidence>
<dbReference type="Proteomes" id="UP000478052">
    <property type="component" value="Unassembled WGS sequence"/>
</dbReference>
<dbReference type="EMBL" id="VUJU01002377">
    <property type="protein sequence ID" value="KAF0761497.1"/>
    <property type="molecule type" value="Genomic_DNA"/>
</dbReference>
<sequence>MIFLSAHVTLQGLSCGSISTFSDQLFSCFNIDLDINRSRCGSKKINLKFFRPRNLPKVIPAYYNIISLYKYDTHKGNAFKKHISIVSYLIFCDRFFCIYNYYYVMHFVLGNLAPGQLKKMLNKQRKAQRKAQEEKAQALAAQEKRDMHKNRQQVTNTSDEADAMPLDELLPEKLERVEDPLEQSIKFLKPLQELASDNIETHLMAFEIYYRKDKLLLMLQSIKRSHRICPDHPMFHSCLIRFMEKLLKLDNIQEEMQLVLNKQLEPILGGMSAAEINLQFLNKHHKSLPALVQGLKMKYKLDNSTQQEVLDQITKLDDSLEDVNIQTCTDILNSLINGEFGEVGDVAEEYRKTCYKRFPLATAFHTDQDRSPMAFWSNSYKTLNETQENCVSN</sequence>
<name>A0A6G0YU91_APHCR</name>